<organism evidence="1 2">
    <name type="scientific">Puccinia graminis f. sp. tritici</name>
    <dbReference type="NCBI Taxonomy" id="56615"/>
    <lineage>
        <taxon>Eukaryota</taxon>
        <taxon>Fungi</taxon>
        <taxon>Dikarya</taxon>
        <taxon>Basidiomycota</taxon>
        <taxon>Pucciniomycotina</taxon>
        <taxon>Pucciniomycetes</taxon>
        <taxon>Pucciniales</taxon>
        <taxon>Pucciniaceae</taxon>
        <taxon>Puccinia</taxon>
    </lineage>
</organism>
<protein>
    <submittedName>
        <fullName evidence="1">Uncharacterized protein</fullName>
    </submittedName>
</protein>
<sequence>MLVLFRGPQCHWPDSVDDTHWMVVHSEDQSGILLSSVILIQRLMRTSHSPRAFPTDQLALVSMNFALHGRRTGLRFLAKKKKRKREHFMLRERGM</sequence>
<accession>A0A5B0RMK5</accession>
<dbReference type="Proteomes" id="UP000325313">
    <property type="component" value="Unassembled WGS sequence"/>
</dbReference>
<reference evidence="1 2" key="1">
    <citation type="submission" date="2019-05" db="EMBL/GenBank/DDBJ databases">
        <title>Emergence of the Ug99 lineage of the wheat stem rust pathogen through somatic hybridization.</title>
        <authorList>
            <person name="Li F."/>
            <person name="Upadhyaya N.M."/>
            <person name="Sperschneider J."/>
            <person name="Matny O."/>
            <person name="Nguyen-Phuc H."/>
            <person name="Mago R."/>
            <person name="Raley C."/>
            <person name="Miller M.E."/>
            <person name="Silverstein K.A.T."/>
            <person name="Henningsen E."/>
            <person name="Hirsch C.D."/>
            <person name="Visser B."/>
            <person name="Pretorius Z.A."/>
            <person name="Steffenson B.J."/>
            <person name="Schwessinger B."/>
            <person name="Dodds P.N."/>
            <person name="Figueroa M."/>
        </authorList>
    </citation>
    <scope>NUCLEOTIDE SEQUENCE [LARGE SCALE GENOMIC DNA]</scope>
    <source>
        <strain evidence="1 2">Ug99</strain>
    </source>
</reference>
<gene>
    <name evidence="1" type="ORF">PGTUg99_024389</name>
</gene>
<proteinExistence type="predicted"/>
<name>A0A5B0RMK5_PUCGR</name>
<dbReference type="EMBL" id="VDEP01000172">
    <property type="protein sequence ID" value="KAA1126295.1"/>
    <property type="molecule type" value="Genomic_DNA"/>
</dbReference>
<dbReference type="AlphaFoldDB" id="A0A5B0RMK5"/>
<evidence type="ECO:0000313" key="2">
    <source>
        <dbReference type="Proteomes" id="UP000325313"/>
    </source>
</evidence>
<evidence type="ECO:0000313" key="1">
    <source>
        <dbReference type="EMBL" id="KAA1126295.1"/>
    </source>
</evidence>
<comment type="caution">
    <text evidence="1">The sequence shown here is derived from an EMBL/GenBank/DDBJ whole genome shotgun (WGS) entry which is preliminary data.</text>
</comment>